<comment type="caution">
    <text evidence="1">The sequence shown here is derived from an EMBL/GenBank/DDBJ whole genome shotgun (WGS) entry which is preliminary data.</text>
</comment>
<gene>
    <name evidence="1" type="ORF">OQ273_09685</name>
</gene>
<dbReference type="Proteomes" id="UP001151234">
    <property type="component" value="Unassembled WGS sequence"/>
</dbReference>
<dbReference type="EMBL" id="JAPJZI010000001">
    <property type="protein sequence ID" value="MDA5398839.1"/>
    <property type="molecule type" value="Genomic_DNA"/>
</dbReference>
<reference evidence="1" key="1">
    <citation type="submission" date="2022-11" db="EMBL/GenBank/DDBJ databases">
        <title>Draft genome sequence of Hoeflea poritis E7-10 and Hoeflea prorocentri PM5-8, separated from scleractinian coral Porites lutea and marine dinoflagellate.</title>
        <authorList>
            <person name="Zhang G."/>
            <person name="Wei Q."/>
            <person name="Cai L."/>
        </authorList>
    </citation>
    <scope>NUCLEOTIDE SEQUENCE</scope>
    <source>
        <strain evidence="1">PM5-8</strain>
    </source>
</reference>
<proteinExistence type="predicted"/>
<keyword evidence="2" id="KW-1185">Reference proteome</keyword>
<evidence type="ECO:0000313" key="1">
    <source>
        <dbReference type="EMBL" id="MDA5398839.1"/>
    </source>
</evidence>
<name>A0A9X3UI15_9HYPH</name>
<accession>A0A9X3UI15</accession>
<evidence type="ECO:0000313" key="2">
    <source>
        <dbReference type="Proteomes" id="UP001151234"/>
    </source>
</evidence>
<dbReference type="RefSeq" id="WP_267990241.1">
    <property type="nucleotide sequence ID" value="NZ_JAPJZI010000001.1"/>
</dbReference>
<sequence>METSDRLIERKEQVETSERIIDRVEIDEQKARIEETIEVVESTRKTVDVVEIDKRTGATVETVVEKAPVETRKKRVTIVVKDDRNDVVAGPMDQARRFAGPDGIDTGKLAGFGILAVQAGMPANERERLLTICEAFTSPTPDMTASADGAMTTIWPISSAAHAEELNKRPGMPDCAQAVERYGLADAKRAISDAERTGWILDNRGPYLLAWSPPEARGASNALVLLADLSGVATTEDARAVMHRWANDIETNSALWDGSEWDTALLRPIIESWREEFGTRTLMLLGPVGG</sequence>
<organism evidence="1 2">
    <name type="scientific">Hoeflea prorocentri</name>
    <dbReference type="NCBI Taxonomy" id="1922333"/>
    <lineage>
        <taxon>Bacteria</taxon>
        <taxon>Pseudomonadati</taxon>
        <taxon>Pseudomonadota</taxon>
        <taxon>Alphaproteobacteria</taxon>
        <taxon>Hyphomicrobiales</taxon>
        <taxon>Rhizobiaceae</taxon>
        <taxon>Hoeflea</taxon>
    </lineage>
</organism>
<dbReference type="AlphaFoldDB" id="A0A9X3UI15"/>
<protein>
    <submittedName>
        <fullName evidence="1">Uncharacterized protein</fullName>
    </submittedName>
</protein>